<keyword evidence="3" id="KW-1185">Reference proteome</keyword>
<keyword evidence="1" id="KW-0732">Signal</keyword>
<gene>
    <name evidence="2" type="ORF">BGZ95_005713</name>
</gene>
<feature type="signal peptide" evidence="1">
    <location>
        <begin position="1"/>
        <end position="20"/>
    </location>
</feature>
<feature type="chain" id="PRO_5042158105" evidence="1">
    <location>
        <begin position="21"/>
        <end position="143"/>
    </location>
</feature>
<dbReference type="AlphaFoldDB" id="A0AAD4DGI0"/>
<accession>A0AAD4DGI0</accession>
<dbReference type="EMBL" id="JAAAIL010000264">
    <property type="protein sequence ID" value="KAG0277578.1"/>
    <property type="molecule type" value="Genomic_DNA"/>
</dbReference>
<evidence type="ECO:0000256" key="1">
    <source>
        <dbReference type="SAM" id="SignalP"/>
    </source>
</evidence>
<reference evidence="2" key="1">
    <citation type="journal article" date="2020" name="Fungal Divers.">
        <title>Resolving the Mortierellaceae phylogeny through synthesis of multi-gene phylogenetics and phylogenomics.</title>
        <authorList>
            <person name="Vandepol N."/>
            <person name="Liber J."/>
            <person name="Desiro A."/>
            <person name="Na H."/>
            <person name="Kennedy M."/>
            <person name="Barry K."/>
            <person name="Grigoriev I.V."/>
            <person name="Miller A.N."/>
            <person name="O'Donnell K."/>
            <person name="Stajich J.E."/>
            <person name="Bonito G."/>
        </authorList>
    </citation>
    <scope>NUCLEOTIDE SEQUENCE</scope>
    <source>
        <strain evidence="2">NRRL 28262</strain>
    </source>
</reference>
<dbReference type="Proteomes" id="UP001194580">
    <property type="component" value="Unassembled WGS sequence"/>
</dbReference>
<proteinExistence type="predicted"/>
<name>A0AAD4DGI0_9FUNG</name>
<comment type="caution">
    <text evidence="2">The sequence shown here is derived from an EMBL/GenBank/DDBJ whole genome shotgun (WGS) entry which is preliminary data.</text>
</comment>
<sequence>MKFTFGLSALVVLAANATSAAPSNSTLIPRADCISISLFWHRNYSPPSYKKDAVNDGHAFNLVVAGGRYNEWVPYRPTTGKKSNGYKETRKSNDGLWSVEHTDYESQPITLTAKGKKYPFKSVNRGATGDKSQWFEYFHCIEW</sequence>
<evidence type="ECO:0000313" key="2">
    <source>
        <dbReference type="EMBL" id="KAG0277578.1"/>
    </source>
</evidence>
<protein>
    <submittedName>
        <fullName evidence="2">Uncharacterized protein</fullName>
    </submittedName>
</protein>
<evidence type="ECO:0000313" key="3">
    <source>
        <dbReference type="Proteomes" id="UP001194580"/>
    </source>
</evidence>
<organism evidence="2 3">
    <name type="scientific">Linnemannia exigua</name>
    <dbReference type="NCBI Taxonomy" id="604196"/>
    <lineage>
        <taxon>Eukaryota</taxon>
        <taxon>Fungi</taxon>
        <taxon>Fungi incertae sedis</taxon>
        <taxon>Mucoromycota</taxon>
        <taxon>Mortierellomycotina</taxon>
        <taxon>Mortierellomycetes</taxon>
        <taxon>Mortierellales</taxon>
        <taxon>Mortierellaceae</taxon>
        <taxon>Linnemannia</taxon>
    </lineage>
</organism>